<gene>
    <name evidence="2" type="ORF">LFA_2375</name>
</gene>
<dbReference type="Proteomes" id="UP000032430">
    <property type="component" value="Chromosome I"/>
</dbReference>
<dbReference type="RefSeq" id="WP_045096190.1">
    <property type="nucleotide sequence ID" value="NZ_LN614827.1"/>
</dbReference>
<dbReference type="AlphaFoldDB" id="A0A098G5L6"/>
<dbReference type="HOGENOM" id="CLU_1045077_0_0_6"/>
<feature type="region of interest" description="Disordered" evidence="1">
    <location>
        <begin position="223"/>
        <end position="244"/>
    </location>
</feature>
<dbReference type="OrthoDB" id="5653090at2"/>
<name>A0A098G5L6_9GAMM</name>
<dbReference type="EMBL" id="LN614827">
    <property type="protein sequence ID" value="CEG57747.1"/>
    <property type="molecule type" value="Genomic_DNA"/>
</dbReference>
<evidence type="ECO:0000256" key="1">
    <source>
        <dbReference type="SAM" id="MobiDB-lite"/>
    </source>
</evidence>
<reference evidence="3" key="1">
    <citation type="submission" date="2014-09" db="EMBL/GenBank/DDBJ databases">
        <authorList>
            <person name="Gomez-Valero L."/>
        </authorList>
    </citation>
    <scope>NUCLEOTIDE SEQUENCE [LARGE SCALE GENOMIC DNA]</scope>
    <source>
        <strain evidence="3">ATCC700992</strain>
    </source>
</reference>
<evidence type="ECO:0000313" key="3">
    <source>
        <dbReference type="Proteomes" id="UP000032430"/>
    </source>
</evidence>
<keyword evidence="3" id="KW-1185">Reference proteome</keyword>
<evidence type="ECO:0000313" key="2">
    <source>
        <dbReference type="EMBL" id="CEG57747.1"/>
    </source>
</evidence>
<proteinExistence type="predicted"/>
<protein>
    <submittedName>
        <fullName evidence="2">Uncharacterized protein</fullName>
    </submittedName>
</protein>
<sequence>MGHNDKAKANIANEHNKLGISSGLVSQRRNELSVAKILVGLGARTPNVSPVVHHTDEGQKKSATELTHLTKSRPMFTQHRPPSRQPRHGRHYQTDLIILLNRAISDATANYRDYYLNGVNTLQPNGWFSWWRHGVYGQNKAAEVNEHIQKYDSISSIMTHMNLFFQDPYTQYDNHSYATYLLHEFNKLLEHFSLPGCKPPAGEYYDKSSWPFVAKQLQQLMPAVNEQDNSHEDEKANCHGIKTH</sequence>
<dbReference type="KEGG" id="lfa:LFA_2375"/>
<dbReference type="STRING" id="1212491.LFA_2375"/>
<organism evidence="2 3">
    <name type="scientific">Legionella fallonii LLAP-10</name>
    <dbReference type="NCBI Taxonomy" id="1212491"/>
    <lineage>
        <taxon>Bacteria</taxon>
        <taxon>Pseudomonadati</taxon>
        <taxon>Pseudomonadota</taxon>
        <taxon>Gammaproteobacteria</taxon>
        <taxon>Legionellales</taxon>
        <taxon>Legionellaceae</taxon>
        <taxon>Legionella</taxon>
    </lineage>
</organism>
<feature type="compositionally biased region" description="Basic and acidic residues" evidence="1">
    <location>
        <begin position="228"/>
        <end position="237"/>
    </location>
</feature>
<accession>A0A098G5L6</accession>